<keyword evidence="2" id="KW-0963">Cytoplasm</keyword>
<dbReference type="InterPro" id="IPR004753">
    <property type="entry name" value="MreB"/>
</dbReference>
<dbReference type="HAMAP" id="MF_02207">
    <property type="entry name" value="MreB"/>
    <property type="match status" value="1"/>
</dbReference>
<evidence type="ECO:0000256" key="3">
    <source>
        <dbReference type="ARBA" id="ARBA00022741"/>
    </source>
</evidence>
<dbReference type="PANTHER" id="PTHR42749">
    <property type="entry name" value="CELL SHAPE-DETERMINING PROTEIN MREB"/>
    <property type="match status" value="1"/>
</dbReference>
<evidence type="ECO:0000256" key="4">
    <source>
        <dbReference type="ARBA" id="ARBA00022840"/>
    </source>
</evidence>
<dbReference type="GO" id="GO:0008360">
    <property type="term" value="P:regulation of cell shape"/>
    <property type="evidence" value="ECO:0007669"/>
    <property type="project" value="UniProtKB-KW"/>
</dbReference>
<dbReference type="NCBIfam" id="TIGR00904">
    <property type="entry name" value="mreB"/>
    <property type="match status" value="1"/>
</dbReference>
<dbReference type="InterPro" id="IPR056546">
    <property type="entry name" value="MreB_MamK-like"/>
</dbReference>
<proteinExistence type="inferred from homology"/>
<reference evidence="7" key="1">
    <citation type="submission" date="2018-05" db="EMBL/GenBank/DDBJ databases">
        <authorList>
            <person name="Lanie J.A."/>
            <person name="Ng W.-L."/>
            <person name="Kazmierczak K.M."/>
            <person name="Andrzejewski T.M."/>
            <person name="Davidsen T.M."/>
            <person name="Wayne K.J."/>
            <person name="Tettelin H."/>
            <person name="Glass J.I."/>
            <person name="Rusch D."/>
            <person name="Podicherti R."/>
            <person name="Tsui H.-C.T."/>
            <person name="Winkler M.E."/>
        </authorList>
    </citation>
    <scope>NUCLEOTIDE SEQUENCE</scope>
</reference>
<evidence type="ECO:0000256" key="5">
    <source>
        <dbReference type="ARBA" id="ARBA00022960"/>
    </source>
</evidence>
<comment type="similarity">
    <text evidence="6">Belongs to the FtsA/MreB family.</text>
</comment>
<accession>A0A381PG36</accession>
<evidence type="ECO:0008006" key="8">
    <source>
        <dbReference type="Google" id="ProtNLM"/>
    </source>
</evidence>
<dbReference type="GO" id="GO:0005524">
    <property type="term" value="F:ATP binding"/>
    <property type="evidence" value="ECO:0007669"/>
    <property type="project" value="UniProtKB-KW"/>
</dbReference>
<keyword evidence="3" id="KW-0547">Nucleotide-binding</keyword>
<keyword evidence="5" id="KW-0133">Cell shape</keyword>
<dbReference type="CDD" id="cd10225">
    <property type="entry name" value="ASKHA_NBD_MreB-like"/>
    <property type="match status" value="1"/>
</dbReference>
<evidence type="ECO:0000256" key="1">
    <source>
        <dbReference type="ARBA" id="ARBA00004496"/>
    </source>
</evidence>
<dbReference type="Gene3D" id="3.30.420.40">
    <property type="match status" value="3"/>
</dbReference>
<dbReference type="NCBIfam" id="NF010539">
    <property type="entry name" value="PRK13927.1"/>
    <property type="match status" value="1"/>
</dbReference>
<evidence type="ECO:0000256" key="2">
    <source>
        <dbReference type="ARBA" id="ARBA00022490"/>
    </source>
</evidence>
<keyword evidence="4" id="KW-0067">ATP-binding</keyword>
<dbReference type="AlphaFoldDB" id="A0A381PG36"/>
<dbReference type="PANTHER" id="PTHR42749:SF1">
    <property type="entry name" value="CELL SHAPE-DETERMINING PROTEIN MREB"/>
    <property type="match status" value="1"/>
</dbReference>
<gene>
    <name evidence="7" type="ORF">METZ01_LOCUS18448</name>
</gene>
<dbReference type="GO" id="GO:0005737">
    <property type="term" value="C:cytoplasm"/>
    <property type="evidence" value="ECO:0007669"/>
    <property type="project" value="UniProtKB-SubCell"/>
</dbReference>
<dbReference type="GO" id="GO:0000902">
    <property type="term" value="P:cell morphogenesis"/>
    <property type="evidence" value="ECO:0007669"/>
    <property type="project" value="InterPro"/>
</dbReference>
<name>A0A381PG36_9ZZZZ</name>
<dbReference type="Pfam" id="PF06723">
    <property type="entry name" value="MreB_Mbl"/>
    <property type="match status" value="1"/>
</dbReference>
<organism evidence="7">
    <name type="scientific">marine metagenome</name>
    <dbReference type="NCBI Taxonomy" id="408172"/>
    <lineage>
        <taxon>unclassified sequences</taxon>
        <taxon>metagenomes</taxon>
        <taxon>ecological metagenomes</taxon>
    </lineage>
</organism>
<dbReference type="InterPro" id="IPR043129">
    <property type="entry name" value="ATPase_NBD"/>
</dbReference>
<dbReference type="SUPFAM" id="SSF53067">
    <property type="entry name" value="Actin-like ATPase domain"/>
    <property type="match status" value="2"/>
</dbReference>
<evidence type="ECO:0000313" key="7">
    <source>
        <dbReference type="EMBL" id="SUZ65594.1"/>
    </source>
</evidence>
<protein>
    <recommendedName>
        <fullName evidence="8">Cell shape-determining protein MreB</fullName>
    </recommendedName>
</protein>
<dbReference type="PRINTS" id="PR01652">
    <property type="entry name" value="SHAPEPROTEIN"/>
</dbReference>
<evidence type="ECO:0000256" key="6">
    <source>
        <dbReference type="ARBA" id="ARBA00023458"/>
    </source>
</evidence>
<dbReference type="EMBL" id="UINC01000963">
    <property type="protein sequence ID" value="SUZ65594.1"/>
    <property type="molecule type" value="Genomic_DNA"/>
</dbReference>
<sequence length="344" mass="37308">MKFKFLDNIMNSFDWVSGDIAIDLGTANTLIWLAGKGVIINEPSIIAKSTKSGEVIAVGNEAKEMLGKTHQGIKTIRPLRDGVIADYNAVDAMLQGFIRKVNLNRLTRPKMVICVPSGVTEVERRAVKDSGEKQAAREVFLVDEPIAAAIGIGLDISKPIGNIIVDIGGGTTEVAVISLNGVVTKKAIRVAGDEMDDAIIHWFRNEHKLEIGEQTAEEIKISVGSAMRIRSKNILVKGRDLVSGIPKTLEVRSDEIRQALKDPLSRIVEVIKQALEDTPPQLSADIVERGIVLAGGGSLLKGLDQVLREKTGVPVNVADEPHLSVVKGCGLIIENLEKYKHVLW</sequence>
<comment type="subcellular location">
    <subcellularLocation>
        <location evidence="1">Cytoplasm</location>
    </subcellularLocation>
</comment>